<evidence type="ECO:0000313" key="2">
    <source>
        <dbReference type="EMBL" id="ARI76183.1"/>
    </source>
</evidence>
<organism evidence="2 3">
    <name type="scientific">Halobacillus mangrovi</name>
    <dbReference type="NCBI Taxonomy" id="402384"/>
    <lineage>
        <taxon>Bacteria</taxon>
        <taxon>Bacillati</taxon>
        <taxon>Bacillota</taxon>
        <taxon>Bacilli</taxon>
        <taxon>Bacillales</taxon>
        <taxon>Bacillaceae</taxon>
        <taxon>Halobacillus</taxon>
    </lineage>
</organism>
<dbReference type="KEGG" id="hmn:HM131_04735"/>
<dbReference type="RefSeq" id="WP_085028464.1">
    <property type="nucleotide sequence ID" value="NZ_CP020772.1"/>
</dbReference>
<reference evidence="2 3" key="1">
    <citation type="submission" date="2017-04" db="EMBL/GenBank/DDBJ databases">
        <title>The whole genome sequencing and assembly of Halobacillus mangrovi strain.</title>
        <authorList>
            <person name="Lee S.-J."/>
            <person name="Park M.-K."/>
            <person name="Kim J.-Y."/>
            <person name="Lee Y.-J."/>
            <person name="Yi H."/>
            <person name="Bahn Y.-S."/>
            <person name="Kim J.F."/>
            <person name="Lee D.-W."/>
        </authorList>
    </citation>
    <scope>NUCLEOTIDE SEQUENCE [LARGE SCALE GENOMIC DNA]</scope>
    <source>
        <strain evidence="2 3">KTB 131</strain>
    </source>
</reference>
<dbReference type="AlphaFoldDB" id="A0A1W5ZSC5"/>
<keyword evidence="3" id="KW-1185">Reference proteome</keyword>
<accession>A0A1W5ZSC5</accession>
<dbReference type="InterPro" id="IPR036281">
    <property type="entry name" value="SinR/SinI_dimer_dom_sf"/>
</dbReference>
<dbReference type="InterPro" id="IPR010981">
    <property type="entry name" value="SinR/SinI_dimer_dom"/>
</dbReference>
<name>A0A1W5ZSC5_9BACI</name>
<gene>
    <name evidence="2" type="ORF">HM131_04735</name>
</gene>
<dbReference type="Proteomes" id="UP000192527">
    <property type="component" value="Chromosome"/>
</dbReference>
<dbReference type="PROSITE" id="PS51500">
    <property type="entry name" value="SIN"/>
    <property type="match status" value="1"/>
</dbReference>
<dbReference type="GO" id="GO:0006355">
    <property type="term" value="P:regulation of DNA-templated transcription"/>
    <property type="evidence" value="ECO:0007669"/>
    <property type="project" value="InterPro"/>
</dbReference>
<dbReference type="GO" id="GO:0046983">
    <property type="term" value="F:protein dimerization activity"/>
    <property type="evidence" value="ECO:0007669"/>
    <property type="project" value="InterPro"/>
</dbReference>
<dbReference type="SUPFAM" id="SSF47406">
    <property type="entry name" value="SinR repressor dimerisation domain-like"/>
    <property type="match status" value="1"/>
</dbReference>
<dbReference type="OrthoDB" id="2943144at2"/>
<evidence type="ECO:0000313" key="3">
    <source>
        <dbReference type="Proteomes" id="UP000192527"/>
    </source>
</evidence>
<proteinExistence type="predicted"/>
<protein>
    <recommendedName>
        <fullName evidence="1">Sin domain-containing protein</fullName>
    </recommendedName>
</protein>
<feature type="domain" description="Sin" evidence="1">
    <location>
        <begin position="1"/>
        <end position="39"/>
    </location>
</feature>
<dbReference type="STRING" id="402384.HM131_04735"/>
<dbReference type="EMBL" id="CP020772">
    <property type="protein sequence ID" value="ARI76183.1"/>
    <property type="molecule type" value="Genomic_DNA"/>
</dbReference>
<dbReference type="Pfam" id="PF08671">
    <property type="entry name" value="SinI"/>
    <property type="match status" value="1"/>
</dbReference>
<evidence type="ECO:0000259" key="1">
    <source>
        <dbReference type="PROSITE" id="PS51500"/>
    </source>
</evidence>
<sequence length="40" mass="4591">MAAQTIKKPVDEEWLELIRQAKHLGLSIDEIKAFIERGRG</sequence>